<keyword evidence="2" id="KW-1185">Reference proteome</keyword>
<dbReference type="RefSeq" id="WP_379188834.1">
    <property type="nucleotide sequence ID" value="NZ_JBHSOW010000047.1"/>
</dbReference>
<dbReference type="SUPFAM" id="SSF53474">
    <property type="entry name" value="alpha/beta-Hydrolases"/>
    <property type="match status" value="1"/>
</dbReference>
<proteinExistence type="predicted"/>
<comment type="caution">
    <text evidence="1">The sequence shown here is derived from an EMBL/GenBank/DDBJ whole genome shotgun (WGS) entry which is preliminary data.</text>
</comment>
<protein>
    <recommendedName>
        <fullName evidence="3">Fungal lipase-like domain-containing protein</fullName>
    </recommendedName>
</protein>
<organism evidence="1 2">
    <name type="scientific">Paenibacillus solisilvae</name>
    <dbReference type="NCBI Taxonomy" id="2486751"/>
    <lineage>
        <taxon>Bacteria</taxon>
        <taxon>Bacillati</taxon>
        <taxon>Bacillota</taxon>
        <taxon>Bacilli</taxon>
        <taxon>Bacillales</taxon>
        <taxon>Paenibacillaceae</taxon>
        <taxon>Paenibacillus</taxon>
    </lineage>
</organism>
<evidence type="ECO:0000313" key="2">
    <source>
        <dbReference type="Proteomes" id="UP001596047"/>
    </source>
</evidence>
<reference evidence="2" key="1">
    <citation type="journal article" date="2019" name="Int. J. Syst. Evol. Microbiol.">
        <title>The Global Catalogue of Microorganisms (GCM) 10K type strain sequencing project: providing services to taxonomists for standard genome sequencing and annotation.</title>
        <authorList>
            <consortium name="The Broad Institute Genomics Platform"/>
            <consortium name="The Broad Institute Genome Sequencing Center for Infectious Disease"/>
            <person name="Wu L."/>
            <person name="Ma J."/>
        </authorList>
    </citation>
    <scope>NUCLEOTIDE SEQUENCE [LARGE SCALE GENOMIC DNA]</scope>
    <source>
        <strain evidence="2">CGMCC 1.3240</strain>
    </source>
</reference>
<dbReference type="EMBL" id="JBHSOW010000047">
    <property type="protein sequence ID" value="MFC5650288.1"/>
    <property type="molecule type" value="Genomic_DNA"/>
</dbReference>
<sequence>MIQTELAMEWDIFLVAGVGSTPSIFNDCTHELQRRFHESGRDPIIRSLFPYGDHTQSMLRQIAAVGKDLSRLGTAVRAGGKAIADQVRRLSDGRPALFIGHSGGGVAAYLGASLLCTQGVISDCRVIQVGSPKQPIHPDFRSKVSYYFSVDEEGKRSDPITRIGSWGGWNKNRFGLLYWDRRKYAPGYINTITVLGGHPHYFRGRDPFIHPKRGSNLSLTLNTILNQVTDGDTAIT</sequence>
<dbReference type="InterPro" id="IPR029058">
    <property type="entry name" value="AB_hydrolase_fold"/>
</dbReference>
<dbReference type="Proteomes" id="UP001596047">
    <property type="component" value="Unassembled WGS sequence"/>
</dbReference>
<evidence type="ECO:0000313" key="1">
    <source>
        <dbReference type="EMBL" id="MFC5650288.1"/>
    </source>
</evidence>
<gene>
    <name evidence="1" type="ORF">ACFPYJ_14345</name>
</gene>
<accession>A0ABW0VXW3</accession>
<evidence type="ECO:0008006" key="3">
    <source>
        <dbReference type="Google" id="ProtNLM"/>
    </source>
</evidence>
<name>A0ABW0VXW3_9BACL</name>